<evidence type="ECO:0000313" key="3">
    <source>
        <dbReference type="EMBL" id="MBH0236322.1"/>
    </source>
</evidence>
<feature type="domain" description="Response regulatory" evidence="2">
    <location>
        <begin position="2"/>
        <end position="111"/>
    </location>
</feature>
<sequence length="113" mass="12037">MRILILEDDPFIATDLEMLVDDIAGAVSVVSASIAGARVAIADELAFAILDVDLVDGKSFEIADALTAQATPFVFVSGSPREQMPERLRAAPFIAKPFRLYELQAAMRAAGIG</sequence>
<keyword evidence="4" id="KW-1185">Reference proteome</keyword>
<accession>A0A931HYN0</accession>
<gene>
    <name evidence="3" type="ORF">I5731_00670</name>
</gene>
<evidence type="ECO:0000256" key="1">
    <source>
        <dbReference type="PROSITE-ProRule" id="PRU00169"/>
    </source>
</evidence>
<evidence type="ECO:0000259" key="2">
    <source>
        <dbReference type="PROSITE" id="PS50110"/>
    </source>
</evidence>
<dbReference type="PROSITE" id="PS50110">
    <property type="entry name" value="RESPONSE_REGULATORY"/>
    <property type="match status" value="1"/>
</dbReference>
<evidence type="ECO:0000313" key="4">
    <source>
        <dbReference type="Proteomes" id="UP000631694"/>
    </source>
</evidence>
<dbReference type="EMBL" id="JADZLT010000036">
    <property type="protein sequence ID" value="MBH0236322.1"/>
    <property type="molecule type" value="Genomic_DNA"/>
</dbReference>
<dbReference type="RefSeq" id="WP_197309422.1">
    <property type="nucleotide sequence ID" value="NZ_JADZLT010000036.1"/>
</dbReference>
<dbReference type="Proteomes" id="UP000631694">
    <property type="component" value="Unassembled WGS sequence"/>
</dbReference>
<reference evidence="3" key="1">
    <citation type="submission" date="2020-12" db="EMBL/GenBank/DDBJ databases">
        <title>Methylobrevis albus sp. nov., isolated from fresh water lack sediment.</title>
        <authorList>
            <person name="Zou Q."/>
        </authorList>
    </citation>
    <scope>NUCLEOTIDE SEQUENCE</scope>
    <source>
        <strain evidence="3">L22</strain>
    </source>
</reference>
<dbReference type="GO" id="GO:0000160">
    <property type="term" value="P:phosphorelay signal transduction system"/>
    <property type="evidence" value="ECO:0007669"/>
    <property type="project" value="InterPro"/>
</dbReference>
<feature type="modified residue" description="4-aspartylphosphate" evidence="1">
    <location>
        <position position="51"/>
    </location>
</feature>
<dbReference type="InterPro" id="IPR001789">
    <property type="entry name" value="Sig_transdc_resp-reg_receiver"/>
</dbReference>
<dbReference type="Gene3D" id="3.40.50.2300">
    <property type="match status" value="1"/>
</dbReference>
<dbReference type="SUPFAM" id="SSF52172">
    <property type="entry name" value="CheY-like"/>
    <property type="match status" value="1"/>
</dbReference>
<dbReference type="AlphaFoldDB" id="A0A931HYN0"/>
<keyword evidence="1" id="KW-0597">Phosphoprotein</keyword>
<proteinExistence type="predicted"/>
<dbReference type="InterPro" id="IPR011006">
    <property type="entry name" value="CheY-like_superfamily"/>
</dbReference>
<name>A0A931HYN0_9HYPH</name>
<protein>
    <submittedName>
        <fullName evidence="3">Response regulator</fullName>
    </submittedName>
</protein>
<organism evidence="3 4">
    <name type="scientific">Methylobrevis albus</name>
    <dbReference type="NCBI Taxonomy" id="2793297"/>
    <lineage>
        <taxon>Bacteria</taxon>
        <taxon>Pseudomonadati</taxon>
        <taxon>Pseudomonadota</taxon>
        <taxon>Alphaproteobacteria</taxon>
        <taxon>Hyphomicrobiales</taxon>
        <taxon>Pleomorphomonadaceae</taxon>
        <taxon>Methylobrevis</taxon>
    </lineage>
</organism>
<comment type="caution">
    <text evidence="3">The sequence shown here is derived from an EMBL/GenBank/DDBJ whole genome shotgun (WGS) entry which is preliminary data.</text>
</comment>